<evidence type="ECO:0000313" key="2">
    <source>
        <dbReference type="Proteomes" id="UP000001917"/>
    </source>
</evidence>
<dbReference type="eggNOG" id="COG0270">
    <property type="taxonomic scope" value="Bacteria"/>
</dbReference>
<dbReference type="HOGENOM" id="CLU_899050_0_0_9"/>
<protein>
    <recommendedName>
        <fullName evidence="3">DNA (cytosine-5-)-methyltransferase</fullName>
    </recommendedName>
</protein>
<accession>C8WSW0</accession>
<dbReference type="REBASE" id="26750">
    <property type="entry name" value="M.Aac446ORF567P"/>
</dbReference>
<dbReference type="KEGG" id="aac:Aaci_0567"/>
<dbReference type="STRING" id="521098.Aaci_0567"/>
<evidence type="ECO:0000313" key="1">
    <source>
        <dbReference type="EMBL" id="ACV57616.1"/>
    </source>
</evidence>
<organism evidence="1 2">
    <name type="scientific">Alicyclobacillus acidocaldarius subsp. acidocaldarius (strain ATCC 27009 / DSM 446 / BCRC 14685 / JCM 5260 / KCTC 1825 / NBRC 15652 / NCIMB 11725 / NRRL B-14509 / 104-IA)</name>
    <name type="common">Bacillus acidocaldarius</name>
    <dbReference type="NCBI Taxonomy" id="521098"/>
    <lineage>
        <taxon>Bacteria</taxon>
        <taxon>Bacillati</taxon>
        <taxon>Bacillota</taxon>
        <taxon>Bacilli</taxon>
        <taxon>Bacillales</taxon>
        <taxon>Alicyclobacillaceae</taxon>
        <taxon>Alicyclobacillus</taxon>
    </lineage>
</organism>
<name>C8WSW0_ALIAD</name>
<dbReference type="EMBL" id="CP001727">
    <property type="protein sequence ID" value="ACV57616.1"/>
    <property type="molecule type" value="Genomic_DNA"/>
</dbReference>
<dbReference type="Proteomes" id="UP000001917">
    <property type="component" value="Chromosome"/>
</dbReference>
<gene>
    <name evidence="1" type="ordered locus">Aaci_0567</name>
</gene>
<evidence type="ECO:0008006" key="3">
    <source>
        <dbReference type="Google" id="ProtNLM"/>
    </source>
</evidence>
<reference evidence="1 2" key="2">
    <citation type="journal article" date="2010" name="Stand. Genomic Sci.">
        <title>Complete genome sequence of Alicyclobacillus acidocaldarius type strain (104-IA).</title>
        <authorList>
            <person name="Mavromatis K."/>
            <person name="Sikorski J."/>
            <person name="Lapidus A."/>
            <person name="Glavina Del Rio T."/>
            <person name="Copeland A."/>
            <person name="Tice H."/>
            <person name="Cheng J.F."/>
            <person name="Lucas S."/>
            <person name="Chen F."/>
            <person name="Nolan M."/>
            <person name="Bruce D."/>
            <person name="Goodwin L."/>
            <person name="Pitluck S."/>
            <person name="Ivanova N."/>
            <person name="Ovchinnikova G."/>
            <person name="Pati A."/>
            <person name="Chen A."/>
            <person name="Palaniappan K."/>
            <person name="Land M."/>
            <person name="Hauser L."/>
            <person name="Chang Y.J."/>
            <person name="Jeffries C.D."/>
            <person name="Chain P."/>
            <person name="Meincke L."/>
            <person name="Sims D."/>
            <person name="Chertkov O."/>
            <person name="Han C."/>
            <person name="Brettin T."/>
            <person name="Detter J.C."/>
            <person name="Wahrenburg C."/>
            <person name="Rohde M."/>
            <person name="Pukall R."/>
            <person name="Goker M."/>
            <person name="Bristow J."/>
            <person name="Eisen J.A."/>
            <person name="Markowitz V."/>
            <person name="Hugenholtz P."/>
            <person name="Klenk H.P."/>
            <person name="Kyrpides N.C."/>
        </authorList>
    </citation>
    <scope>NUCLEOTIDE SEQUENCE [LARGE SCALE GENOMIC DNA]</scope>
    <source>
        <strain evidence="2">ATCC 27009 / DSM 446 / BCRC 14685 / JCM 5260 / KCTC 1825 / NBRC 15652 / NCIMB 11725 / NRRL B-14509 / 104-IA</strain>
    </source>
</reference>
<reference evidence="2" key="1">
    <citation type="submission" date="2009-09" db="EMBL/GenBank/DDBJ databases">
        <title>The complete chromosome of Alicyclobacillus acidocaldarius subsp. acidocaldarius DSM 446.</title>
        <authorList>
            <consortium name="US DOE Joint Genome Institute (JGI-PGF)"/>
            <person name="Lucas S."/>
            <person name="Copeland A."/>
            <person name="Lapidus A."/>
            <person name="Glavina del Rio T."/>
            <person name="Dalin E."/>
            <person name="Tice H."/>
            <person name="Bruce D."/>
            <person name="Goodwin L."/>
            <person name="Pitluck S."/>
            <person name="Kyrpides N."/>
            <person name="Mavromatis K."/>
            <person name="Ivanova N."/>
            <person name="Ovchinnikova G."/>
            <person name="Chertkov O."/>
            <person name="Sims D."/>
            <person name="Brettin T."/>
            <person name="Detter J.C."/>
            <person name="Han C."/>
            <person name="Larimer F."/>
            <person name="Land M."/>
            <person name="Hauser L."/>
            <person name="Markowitz V."/>
            <person name="Cheng J.-F."/>
            <person name="Hugenholtz P."/>
            <person name="Woyke T."/>
            <person name="Wu D."/>
            <person name="Pukall R."/>
            <person name="Klenk H.-P."/>
            <person name="Eisen J.A."/>
        </authorList>
    </citation>
    <scope>NUCLEOTIDE SEQUENCE [LARGE SCALE GENOMIC DNA]</scope>
    <source>
        <strain evidence="2">ATCC 27009 / DSM 446 / BCRC 14685 / JCM 5260 / KCTC 1825 / NBRC 15652 / NCIMB 11725 / NRRL B-14509 / 104-IA</strain>
    </source>
</reference>
<dbReference type="AlphaFoldDB" id="C8WSW0"/>
<keyword evidence="2" id="KW-1185">Reference proteome</keyword>
<sequence length="309" mass="35140">MGSGQCCSARSIRIASECSRNDSLEFQLSRTSATSQPTAFGRRPGLSKSILFVEGGHASRTVWLENDWALRTNGIFGSSSGECFAILSPDGSWAKMFRGSCQLMLDGSLEPYCRTWPKWGLMYDGACMEHVTWVRHIDETECSYWPTPQARDYRKGDTFESVRAKRKRDKEWSPNLNDVILWGTPKSSEHKGSSPYGSPSWCRDLRRYNLKAQVMNPDALGQLNPDWVECLMGLPVGWTDIDKENEELRVVPWPAGYGEEQYEWEPPRTTTTRRHRVKRLKALGNAVVPAQIAPVFAELVRLENERQQN</sequence>
<proteinExistence type="predicted"/>